<dbReference type="Proteomes" id="UP000269692">
    <property type="component" value="Unassembled WGS sequence"/>
</dbReference>
<keyword evidence="4" id="KW-1185">Reference proteome</keyword>
<dbReference type="AlphaFoldDB" id="A0A3L6ZXU0"/>
<evidence type="ECO:0000313" key="3">
    <source>
        <dbReference type="EMBL" id="RLP72737.1"/>
    </source>
</evidence>
<evidence type="ECO:0000313" key="4">
    <source>
        <dbReference type="Proteomes" id="UP000269692"/>
    </source>
</evidence>
<keyword evidence="2" id="KW-0812">Transmembrane</keyword>
<proteinExistence type="predicted"/>
<organism evidence="3 4">
    <name type="scientific">Xanthobacter tagetidis</name>
    <dbReference type="NCBI Taxonomy" id="60216"/>
    <lineage>
        <taxon>Bacteria</taxon>
        <taxon>Pseudomonadati</taxon>
        <taxon>Pseudomonadota</taxon>
        <taxon>Alphaproteobacteria</taxon>
        <taxon>Hyphomicrobiales</taxon>
        <taxon>Xanthobacteraceae</taxon>
        <taxon>Xanthobacter</taxon>
    </lineage>
</organism>
<feature type="region of interest" description="Disordered" evidence="1">
    <location>
        <begin position="30"/>
        <end position="71"/>
    </location>
</feature>
<dbReference type="RefSeq" id="WP_121625459.1">
    <property type="nucleotide sequence ID" value="NZ_JACIIW010000012.1"/>
</dbReference>
<feature type="region of interest" description="Disordered" evidence="1">
    <location>
        <begin position="92"/>
        <end position="129"/>
    </location>
</feature>
<dbReference type="EMBL" id="RCTF01000025">
    <property type="protein sequence ID" value="RLP72737.1"/>
    <property type="molecule type" value="Genomic_DNA"/>
</dbReference>
<evidence type="ECO:0000256" key="2">
    <source>
        <dbReference type="SAM" id="Phobius"/>
    </source>
</evidence>
<reference evidence="3 4" key="1">
    <citation type="submission" date="2018-10" db="EMBL/GenBank/DDBJ databases">
        <title>Xanthobacter tagetidis genome sequencing and assembly.</title>
        <authorList>
            <person name="Maclea K.S."/>
            <person name="Goen A.E."/>
            <person name="Fatima S.A."/>
        </authorList>
    </citation>
    <scope>NUCLEOTIDE SEQUENCE [LARGE SCALE GENOMIC DNA]</scope>
    <source>
        <strain evidence="3 4">ATCC 700314</strain>
    </source>
</reference>
<feature type="transmembrane region" description="Helical" evidence="2">
    <location>
        <begin position="6"/>
        <end position="26"/>
    </location>
</feature>
<feature type="compositionally biased region" description="Gly residues" evidence="1">
    <location>
        <begin position="107"/>
        <end position="129"/>
    </location>
</feature>
<name>A0A3L6ZXU0_9HYPH</name>
<accession>A0A3L6ZXU0</accession>
<gene>
    <name evidence="3" type="ORF">D9R14_21420</name>
</gene>
<protein>
    <submittedName>
        <fullName evidence="3">Uncharacterized protein</fullName>
    </submittedName>
</protein>
<evidence type="ECO:0000256" key="1">
    <source>
        <dbReference type="SAM" id="MobiDB-lite"/>
    </source>
</evidence>
<keyword evidence="2" id="KW-1133">Transmembrane helix</keyword>
<comment type="caution">
    <text evidence="3">The sequence shown here is derived from an EMBL/GenBank/DDBJ whole genome shotgun (WGS) entry which is preliminary data.</text>
</comment>
<sequence>MDGLGDIGFVAGLAFALVLLAGFLVVRGRGAPAPQQKPDPRATAPADYGLSREASGRSGADTASEAPASNAGAMAAAAGGAVIVGYAASRAHGNSTSARDDAENGDDSGGGSGDGDGDGGGGGEGGGGN</sequence>
<keyword evidence="2" id="KW-0472">Membrane</keyword>